<proteinExistence type="predicted"/>
<dbReference type="InterPro" id="IPR017927">
    <property type="entry name" value="FAD-bd_FR_type"/>
</dbReference>
<dbReference type="Pfam" id="PF00970">
    <property type="entry name" value="FAD_binding_6"/>
    <property type="match status" value="1"/>
</dbReference>
<evidence type="ECO:0000256" key="2">
    <source>
        <dbReference type="ARBA" id="ARBA00022630"/>
    </source>
</evidence>
<sequence>MTLEQENRPGTTARSRTLTVSEVVQETKDSVSIAFEVPDEIVDDFKHLPGQFITLKIPSDQTGHVARCYSLSSSPHVDDFRLEIGVKRTAGGYASNWLCDNVSIGMEVTVLTPSGKFTAKSLDVDLLFFAGGSGITPVLSLVQSALVSGSGEVVLFYANRDSDSIMYKCRLEQIRSEFAERFTLVDWLESENGIPTSEAVEKIIREHKGSAIFTCGPSPFMDLVESSAAACGVDHSDVHREVFQSLTGDPFDTATLRRLSDDEGVATATVYLNGECITTEWPRNTPLLDVLLSRGHNAPYSCREGACSACVCKLIDGDVEMVQNNILVDDDIEDGERLACQALPLTDAVTVSFDDL</sequence>
<keyword evidence="3" id="KW-0001">2Fe-2S</keyword>
<dbReference type="PANTHER" id="PTHR47354:SF8">
    <property type="entry name" value="1,2-PHENYLACETYL-COA EPOXIDASE, SUBUNIT E"/>
    <property type="match status" value="1"/>
</dbReference>
<dbReference type="SUPFAM" id="SSF52343">
    <property type="entry name" value="Ferredoxin reductase-like, C-terminal NADP-linked domain"/>
    <property type="match status" value="1"/>
</dbReference>
<dbReference type="PROSITE" id="PS51384">
    <property type="entry name" value="FAD_FR"/>
    <property type="match status" value="1"/>
</dbReference>
<dbReference type="Pfam" id="PF00111">
    <property type="entry name" value="Fer2"/>
    <property type="match status" value="1"/>
</dbReference>
<dbReference type="InterPro" id="IPR036010">
    <property type="entry name" value="2Fe-2S_ferredoxin-like_sf"/>
</dbReference>
<dbReference type="CDD" id="cd00207">
    <property type="entry name" value="fer2"/>
    <property type="match status" value="1"/>
</dbReference>
<feature type="domain" description="FAD-binding FR-type" evidence="10">
    <location>
        <begin position="13"/>
        <end position="120"/>
    </location>
</feature>
<keyword evidence="5" id="KW-0274">FAD</keyword>
<name>A0A143QFY3_RHOFA</name>
<evidence type="ECO:0000256" key="1">
    <source>
        <dbReference type="ARBA" id="ARBA00001974"/>
    </source>
</evidence>
<dbReference type="SUPFAM" id="SSF54292">
    <property type="entry name" value="2Fe-2S ferredoxin-like"/>
    <property type="match status" value="1"/>
</dbReference>
<organism evidence="11 12">
    <name type="scientific">Rhodococcoides fascians</name>
    <name type="common">Rhodococcus fascians</name>
    <dbReference type="NCBI Taxonomy" id="1828"/>
    <lineage>
        <taxon>Bacteria</taxon>
        <taxon>Bacillati</taxon>
        <taxon>Actinomycetota</taxon>
        <taxon>Actinomycetes</taxon>
        <taxon>Mycobacteriales</taxon>
        <taxon>Nocardiaceae</taxon>
        <taxon>Rhodococcoides</taxon>
    </lineage>
</organism>
<dbReference type="EC" id="1.17.1.-" evidence="11"/>
<evidence type="ECO:0000256" key="4">
    <source>
        <dbReference type="ARBA" id="ARBA00022723"/>
    </source>
</evidence>
<dbReference type="PATRIC" id="fig|1653479.3.peg.424"/>
<dbReference type="InterPro" id="IPR008333">
    <property type="entry name" value="Cbr1-like_FAD-bd_dom"/>
</dbReference>
<gene>
    <name evidence="11" type="primary">hmp_1</name>
    <name evidence="11" type="ORF">A3Q41_00422</name>
</gene>
<keyword evidence="2" id="KW-0285">Flavoprotein</keyword>
<keyword evidence="8" id="KW-0411">Iron-sulfur</keyword>
<dbReference type="InterPro" id="IPR050415">
    <property type="entry name" value="MRET"/>
</dbReference>
<dbReference type="GO" id="GO:0051537">
    <property type="term" value="F:2 iron, 2 sulfur cluster binding"/>
    <property type="evidence" value="ECO:0007669"/>
    <property type="project" value="UniProtKB-KW"/>
</dbReference>
<dbReference type="KEGG" id="rhs:A3Q41_00422"/>
<evidence type="ECO:0000259" key="9">
    <source>
        <dbReference type="PROSITE" id="PS51085"/>
    </source>
</evidence>
<dbReference type="Gene3D" id="2.40.30.10">
    <property type="entry name" value="Translation factors"/>
    <property type="match status" value="1"/>
</dbReference>
<dbReference type="PROSITE" id="PS51085">
    <property type="entry name" value="2FE2S_FER_2"/>
    <property type="match status" value="1"/>
</dbReference>
<dbReference type="CDD" id="cd06214">
    <property type="entry name" value="PA_degradation_oxidoreductase_like"/>
    <property type="match status" value="1"/>
</dbReference>
<dbReference type="EMBL" id="CP015220">
    <property type="protein sequence ID" value="AMY21746.1"/>
    <property type="molecule type" value="Genomic_DNA"/>
</dbReference>
<keyword evidence="6 11" id="KW-0560">Oxidoreductase</keyword>
<dbReference type="InterPro" id="IPR012675">
    <property type="entry name" value="Beta-grasp_dom_sf"/>
</dbReference>
<dbReference type="GO" id="GO:0016491">
    <property type="term" value="F:oxidoreductase activity"/>
    <property type="evidence" value="ECO:0007669"/>
    <property type="project" value="UniProtKB-KW"/>
</dbReference>
<dbReference type="PROSITE" id="PS00197">
    <property type="entry name" value="2FE2S_FER_1"/>
    <property type="match status" value="1"/>
</dbReference>
<dbReference type="PRINTS" id="PR00371">
    <property type="entry name" value="FPNCR"/>
</dbReference>
<evidence type="ECO:0000256" key="7">
    <source>
        <dbReference type="ARBA" id="ARBA00023004"/>
    </source>
</evidence>
<keyword evidence="12" id="KW-1185">Reference proteome</keyword>
<dbReference type="SUPFAM" id="SSF63380">
    <property type="entry name" value="Riboflavin synthase domain-like"/>
    <property type="match status" value="1"/>
</dbReference>
<evidence type="ECO:0000256" key="8">
    <source>
        <dbReference type="ARBA" id="ARBA00023014"/>
    </source>
</evidence>
<dbReference type="Gene3D" id="3.40.50.80">
    <property type="entry name" value="Nucleotide-binding domain of ferredoxin-NADP reductase (FNR) module"/>
    <property type="match status" value="1"/>
</dbReference>
<dbReference type="GO" id="GO:0050660">
    <property type="term" value="F:flavin adenine dinucleotide binding"/>
    <property type="evidence" value="ECO:0007669"/>
    <property type="project" value="TreeGrafter"/>
</dbReference>
<accession>A0A143QFY3</accession>
<evidence type="ECO:0000256" key="5">
    <source>
        <dbReference type="ARBA" id="ARBA00022827"/>
    </source>
</evidence>
<keyword evidence="4" id="KW-0479">Metal-binding</keyword>
<evidence type="ECO:0000256" key="6">
    <source>
        <dbReference type="ARBA" id="ARBA00023002"/>
    </source>
</evidence>
<dbReference type="InterPro" id="IPR006058">
    <property type="entry name" value="2Fe2S_fd_BS"/>
</dbReference>
<dbReference type="GO" id="GO:0046872">
    <property type="term" value="F:metal ion binding"/>
    <property type="evidence" value="ECO:0007669"/>
    <property type="project" value="UniProtKB-KW"/>
</dbReference>
<evidence type="ECO:0000313" key="11">
    <source>
        <dbReference type="EMBL" id="AMY21746.1"/>
    </source>
</evidence>
<evidence type="ECO:0000259" key="10">
    <source>
        <dbReference type="PROSITE" id="PS51384"/>
    </source>
</evidence>
<comment type="cofactor">
    <cofactor evidence="1">
        <name>FAD</name>
        <dbReference type="ChEBI" id="CHEBI:57692"/>
    </cofactor>
</comment>
<feature type="domain" description="2Fe-2S ferredoxin-type" evidence="9">
    <location>
        <begin position="266"/>
        <end position="356"/>
    </location>
</feature>
<dbReference type="PRINTS" id="PR00410">
    <property type="entry name" value="PHEHYDRXLASE"/>
</dbReference>
<keyword evidence="7" id="KW-0408">Iron</keyword>
<reference evidence="12" key="2">
    <citation type="submission" date="2016-04" db="EMBL/GenBank/DDBJ databases">
        <title>Complete Genome and Plasmid Sequences for Rhodococcus fascians D188 and Draft Sequences for Rhodococcus spp. Isolates PBTS 1 and PBTS 2.</title>
        <authorList>
            <person name="Stamer R."/>
            <person name="Vereecke D."/>
            <person name="Zhang Y."/>
            <person name="Schilkey F."/>
            <person name="Devitt N."/>
            <person name="Randall J."/>
        </authorList>
    </citation>
    <scope>NUCLEOTIDE SEQUENCE [LARGE SCALE GENOMIC DNA]</scope>
    <source>
        <strain evidence="12">PBTS2</strain>
    </source>
</reference>
<dbReference type="InterPro" id="IPR001433">
    <property type="entry name" value="OxRdtase_FAD/NAD-bd"/>
</dbReference>
<dbReference type="Proteomes" id="UP000076038">
    <property type="component" value="Chromosome"/>
</dbReference>
<dbReference type="AlphaFoldDB" id="A0A143QFY3"/>
<dbReference type="InterPro" id="IPR001709">
    <property type="entry name" value="Flavoprot_Pyr_Nucl_cyt_Rdtase"/>
</dbReference>
<reference evidence="11 12" key="1">
    <citation type="journal article" date="2016" name="Genome Announc.">
        <title>Complete Genome and Plasmid Sequences for Rhodococcus fascians D188 and Draft Sequences for Rhodococcus Isolates PBTS 1 and PBTS 2.</title>
        <authorList>
            <person name="Stamler R.A."/>
            <person name="Vereecke D."/>
            <person name="Zhang Y."/>
            <person name="Schilkey F."/>
            <person name="Devitt N."/>
            <person name="Randall J.J."/>
        </authorList>
    </citation>
    <scope>NUCLEOTIDE SEQUENCE [LARGE SCALE GENOMIC DNA]</scope>
    <source>
        <strain evidence="11 12">PBTS2</strain>
    </source>
</reference>
<dbReference type="PANTHER" id="PTHR47354">
    <property type="entry name" value="NADH OXIDOREDUCTASE HCR"/>
    <property type="match status" value="1"/>
</dbReference>
<dbReference type="Pfam" id="PF00175">
    <property type="entry name" value="NAD_binding_1"/>
    <property type="match status" value="1"/>
</dbReference>
<dbReference type="RefSeq" id="WP_027498240.1">
    <property type="nucleotide sequence ID" value="NZ_CP015220.1"/>
</dbReference>
<protein>
    <submittedName>
        <fullName evidence="11">3-ketosteroid-9-alpha-hydroxylase reductase subunit</fullName>
        <ecNumber evidence="11">1.17.1.-</ecNumber>
    </submittedName>
</protein>
<dbReference type="InterPro" id="IPR039261">
    <property type="entry name" value="FNR_nucleotide-bd"/>
</dbReference>
<dbReference type="InterPro" id="IPR017938">
    <property type="entry name" value="Riboflavin_synthase-like_b-brl"/>
</dbReference>
<evidence type="ECO:0000313" key="12">
    <source>
        <dbReference type="Proteomes" id="UP000076038"/>
    </source>
</evidence>
<dbReference type="OrthoDB" id="9796486at2"/>
<dbReference type="InterPro" id="IPR001041">
    <property type="entry name" value="2Fe-2S_ferredoxin-type"/>
</dbReference>
<dbReference type="Gene3D" id="3.10.20.30">
    <property type="match status" value="1"/>
</dbReference>
<evidence type="ECO:0000256" key="3">
    <source>
        <dbReference type="ARBA" id="ARBA00022714"/>
    </source>
</evidence>